<keyword evidence="2" id="KW-0378">Hydrolase</keyword>
<evidence type="ECO:0000313" key="2">
    <source>
        <dbReference type="EMBL" id="MCR2804099.1"/>
    </source>
</evidence>
<dbReference type="RefSeq" id="WP_257444915.1">
    <property type="nucleotide sequence ID" value="NZ_JANIPJ010000005.1"/>
</dbReference>
<dbReference type="SUPFAM" id="SSF53474">
    <property type="entry name" value="alpha/beta-Hydrolases"/>
    <property type="match status" value="1"/>
</dbReference>
<dbReference type="EMBL" id="JANIPJ010000005">
    <property type="protein sequence ID" value="MCR2804099.1"/>
    <property type="molecule type" value="Genomic_DNA"/>
</dbReference>
<evidence type="ECO:0000259" key="1">
    <source>
        <dbReference type="Pfam" id="PF00561"/>
    </source>
</evidence>
<organism evidence="2 3">
    <name type="scientific">Paenibacillus soyae</name>
    <dbReference type="NCBI Taxonomy" id="2969249"/>
    <lineage>
        <taxon>Bacteria</taxon>
        <taxon>Bacillati</taxon>
        <taxon>Bacillota</taxon>
        <taxon>Bacilli</taxon>
        <taxon>Bacillales</taxon>
        <taxon>Paenibacillaceae</taxon>
        <taxon>Paenibacillus</taxon>
    </lineage>
</organism>
<dbReference type="Pfam" id="PF00561">
    <property type="entry name" value="Abhydrolase_1"/>
    <property type="match status" value="1"/>
</dbReference>
<dbReference type="PANTHER" id="PTHR43433:SF5">
    <property type="entry name" value="AB HYDROLASE-1 DOMAIN-CONTAINING PROTEIN"/>
    <property type="match status" value="1"/>
</dbReference>
<keyword evidence="3" id="KW-1185">Reference proteome</keyword>
<dbReference type="PRINTS" id="PR00111">
    <property type="entry name" value="ABHYDROLASE"/>
</dbReference>
<dbReference type="Proteomes" id="UP001141950">
    <property type="component" value="Unassembled WGS sequence"/>
</dbReference>
<name>A0A9X2MNP9_9BACL</name>
<comment type="caution">
    <text evidence="2">The sequence shown here is derived from an EMBL/GenBank/DDBJ whole genome shotgun (WGS) entry which is preliminary data.</text>
</comment>
<reference evidence="2" key="1">
    <citation type="submission" date="2022-08" db="EMBL/GenBank/DDBJ databases">
        <title>The genomic sequence of strain Paenibacillus sp. SCIV0701.</title>
        <authorList>
            <person name="Zhao H."/>
        </authorList>
    </citation>
    <scope>NUCLEOTIDE SEQUENCE</scope>
    <source>
        <strain evidence="2">SCIV0701</strain>
    </source>
</reference>
<proteinExistence type="predicted"/>
<dbReference type="Gene3D" id="3.40.50.1820">
    <property type="entry name" value="alpha/beta hydrolase"/>
    <property type="match status" value="1"/>
</dbReference>
<feature type="domain" description="AB hydrolase-1" evidence="1">
    <location>
        <begin position="21"/>
        <end position="125"/>
    </location>
</feature>
<dbReference type="GO" id="GO:0016787">
    <property type="term" value="F:hydrolase activity"/>
    <property type="evidence" value="ECO:0007669"/>
    <property type="project" value="UniProtKB-KW"/>
</dbReference>
<dbReference type="InterPro" id="IPR050471">
    <property type="entry name" value="AB_hydrolase"/>
</dbReference>
<dbReference type="PANTHER" id="PTHR43433">
    <property type="entry name" value="HYDROLASE, ALPHA/BETA FOLD FAMILY PROTEIN"/>
    <property type="match status" value="1"/>
</dbReference>
<evidence type="ECO:0000313" key="3">
    <source>
        <dbReference type="Proteomes" id="UP001141950"/>
    </source>
</evidence>
<dbReference type="AlphaFoldDB" id="A0A9X2MNP9"/>
<gene>
    <name evidence="2" type="ORF">NQZ67_09435</name>
</gene>
<dbReference type="InterPro" id="IPR029058">
    <property type="entry name" value="AB_hydrolase_fold"/>
</dbReference>
<sequence length="306" mass="34878">MPYASVNGTKLYYRVRGQGIPIVCIHPPLLTSANFHYQAEQLSDEYRVITFDIRGHGSSEESATSITYPLIAEDIRQLLDYLGIDKAILCGYSTGGTVALEAMLAYPDRFHGGILLSAMSEASDFVLRNRIRIAIGLSAWKSAIRLLMLAITWGNSDSSRTYRRMIKRTRLGSPRNIHQFYRCSLAYNCTERLSRIAAPMLLIYGEKDWGFKRYRRKLMEGLRYASLVILDKKKHQLPTKAASEIHAAIRDWVSLRTSGRPTSTAASPSLFSRSIRRLRKWNRKRLSSIKQQKTSPIGGWFLVLWQ</sequence>
<protein>
    <submittedName>
        <fullName evidence="2">Alpha/beta hydrolase</fullName>
    </submittedName>
</protein>
<dbReference type="InterPro" id="IPR000073">
    <property type="entry name" value="AB_hydrolase_1"/>
</dbReference>
<accession>A0A9X2MNP9</accession>